<evidence type="ECO:0000259" key="1">
    <source>
        <dbReference type="Pfam" id="PF12728"/>
    </source>
</evidence>
<dbReference type="InterPro" id="IPR010093">
    <property type="entry name" value="SinI_DNA-bd"/>
</dbReference>
<proteinExistence type="predicted"/>
<protein>
    <submittedName>
        <fullName evidence="2">Helix-turn-helix domain-containing protein</fullName>
    </submittedName>
</protein>
<evidence type="ECO:0000313" key="3">
    <source>
        <dbReference type="Proteomes" id="UP001224622"/>
    </source>
</evidence>
<accession>A0AAJ1Y9G8</accession>
<dbReference type="Proteomes" id="UP001224622">
    <property type="component" value="Unassembled WGS sequence"/>
</dbReference>
<dbReference type="RefSeq" id="WP_098929761.1">
    <property type="nucleotide sequence ID" value="NZ_CAMKVM010000022.1"/>
</dbReference>
<dbReference type="AlphaFoldDB" id="A0AAJ1Y9G8"/>
<dbReference type="InterPro" id="IPR041657">
    <property type="entry name" value="HTH_17"/>
</dbReference>
<reference evidence="2" key="1">
    <citation type="submission" date="2023-08" db="EMBL/GenBank/DDBJ databases">
        <title>The Comparative Genomic Analysis of Yersiniaceae from Polar Regions.</title>
        <authorList>
            <person name="Goncharov A."/>
            <person name="Aslanov B."/>
            <person name="Kolodzhieva V."/>
            <person name="Azarov D."/>
            <person name="Mochov A."/>
            <person name="Lebedeva E."/>
        </authorList>
    </citation>
    <scope>NUCLEOTIDE SEQUENCE</scope>
    <source>
        <strain evidence="2">Vf</strain>
    </source>
</reference>
<sequence>MTSATFSKINLPGVQEKEIAQKGYRDLSAMLATKLDIRHFSIRDNEQNEHSIEVPPSAVKMLVEILGELANGNAVQVVPVHAELTTQEAANLLNVSRPHVVKMLEEGKIEFHKTGRHRRIRFADLMAYKEQRDIEAAAAMDELTRLSQDMDIY</sequence>
<dbReference type="Pfam" id="PF12728">
    <property type="entry name" value="HTH_17"/>
    <property type="match status" value="1"/>
</dbReference>
<feature type="domain" description="Helix-turn-helix" evidence="1">
    <location>
        <begin position="84"/>
        <end position="132"/>
    </location>
</feature>
<gene>
    <name evidence="2" type="ORF">RDT67_03250</name>
</gene>
<dbReference type="GO" id="GO:0003677">
    <property type="term" value="F:DNA binding"/>
    <property type="evidence" value="ECO:0007669"/>
    <property type="project" value="InterPro"/>
</dbReference>
<organism evidence="2 3">
    <name type="scientific">Serratia fonticola</name>
    <dbReference type="NCBI Taxonomy" id="47917"/>
    <lineage>
        <taxon>Bacteria</taxon>
        <taxon>Pseudomonadati</taxon>
        <taxon>Pseudomonadota</taxon>
        <taxon>Gammaproteobacteria</taxon>
        <taxon>Enterobacterales</taxon>
        <taxon>Yersiniaceae</taxon>
        <taxon>Serratia</taxon>
    </lineage>
</organism>
<evidence type="ECO:0000313" key="2">
    <source>
        <dbReference type="EMBL" id="MDQ9125446.1"/>
    </source>
</evidence>
<dbReference type="NCBIfam" id="TIGR01764">
    <property type="entry name" value="excise"/>
    <property type="match status" value="1"/>
</dbReference>
<dbReference type="InterPro" id="IPR009061">
    <property type="entry name" value="DNA-bd_dom_put_sf"/>
</dbReference>
<name>A0AAJ1Y9G8_SERFO</name>
<dbReference type="SUPFAM" id="SSF46955">
    <property type="entry name" value="Putative DNA-binding domain"/>
    <property type="match status" value="1"/>
</dbReference>
<dbReference type="EMBL" id="JAVIGA010000002">
    <property type="protein sequence ID" value="MDQ9125446.1"/>
    <property type="molecule type" value="Genomic_DNA"/>
</dbReference>
<comment type="caution">
    <text evidence="2">The sequence shown here is derived from an EMBL/GenBank/DDBJ whole genome shotgun (WGS) entry which is preliminary data.</text>
</comment>